<dbReference type="GO" id="GO:0051015">
    <property type="term" value="F:actin filament binding"/>
    <property type="evidence" value="ECO:0007669"/>
    <property type="project" value="TreeGrafter"/>
</dbReference>
<evidence type="ECO:0000256" key="12">
    <source>
        <dbReference type="ARBA" id="ARBA00023203"/>
    </source>
</evidence>
<dbReference type="SMART" id="SM00242">
    <property type="entry name" value="MYSc"/>
    <property type="match status" value="1"/>
</dbReference>
<keyword evidence="4" id="KW-0963">Cytoplasm</keyword>
<dbReference type="STRING" id="741276.A0A2S5BJ82"/>
<evidence type="ECO:0000256" key="17">
    <source>
        <dbReference type="PROSITE-ProRule" id="PRU00782"/>
    </source>
</evidence>
<feature type="domain" description="TH1" evidence="21">
    <location>
        <begin position="1680"/>
        <end position="1871"/>
    </location>
</feature>
<evidence type="ECO:0000256" key="15">
    <source>
        <dbReference type="PROSITE-ProRule" id="PRU00192"/>
    </source>
</evidence>
<dbReference type="Gene3D" id="1.20.120.720">
    <property type="entry name" value="Myosin VI head, motor domain, U50 subdomain"/>
    <property type="match status" value="1"/>
</dbReference>
<sequence length="2231" mass="242586">MFSSARWTLPLSRRVAATAGPGSRLVAAAPPLFSPSITATASFSTSGSPCMSVKAKRMEKRDKIVRRRTTREIRREKEEKRDEALRQHDELRRADLQSKRSEGQEIQQAVPELSEDQLEAMYDSLMSATPQDLALPALAASETPALPDPAAAAESRLERITRLAERIRAFEDEQGEQVSGNAETSEVRAPSTGPGEGTVEERLAPLSSSTTLAETASPARDILDQLEGELANATPHGSPRMNGTSTPSLAVPTGLLSRPDYEDLVLACANEGDREGVIKGLNLMQRSVSIKEGNVIEDVLAAYAVSGRAQDALAVANYARQNQLPLSVTAHHHLLTTILPSHPELAIQHLRSMEASGHTPLLATYTAVTRQLLSPASPPHLVREGWDLFGHTRLVAYPVPDVPLYSTMIQACAHGAHPSPERAIDLFIEMTDDNRLPPSELAYNGVIRACAREGSREFYYEALRYMRRMLDENVAPSRHTFHALLEGARRHGDLARGRWMLVKMIAVGGESTPNETTLALLLQTYAAYKPVATSAVEEVRALKEVESVKSSTSSRASHDPSRVPSKRPRPSATLAEKDDPAQIVSRVATDPAKSGALRIVELLGEASLFYPGPMPRTSAEIIIEARNLFLQVVDAAVLGAESPSTGATELRATLFPNVQPSTFLFNSYLAVLNSHAPFAAALDFIDKSFEKAGVVKNRYTYEPAMRRCEVARNKEAAVTAAKKVWEEWLAWSETPFPGDAEGDNAGSARREAAEWIAERRNGRHVSKMWGGLIRVLAKSFCEDEALQVLKQFRTRYPPTTVGRAILPPRGRAATGDDAEKTPSSPAPANLPALPVRIASPLYPETSPSLDPLRPPYLLFKDLRVLHQRLADVEDKAGLAVVTGVARRYQVALAEAQRTERRHEAPVRKGRKAAAAGGAAPASSRKQGGFAKADWKEGFKKKQAGVSDMTLLSTISNDSVNDNLKKRFENAEIYTYIGHVLISVNPFRMLPIYDDATLRSYRGKNRLEMVPHVYAVAEAAYYAMRSYGDNQTVIISGESGAGKTEAAKRIMQYIAAVSGEGSGGGIEDVKEMVLATNPLLESFGCAKTLRNNNSSRHGKYLEIEFDAQGAPVGAVITNYLLEKNRVTGQIKNERNFHIFYQLTKGASAAQRETYGLQGPEAYAYIAKSGCLEVPGIDDMADWSETLKAMQVVGFTQQEQDQILRMLAAILWIGNVQFSPNQEGNSEVRDQSVCDFIAYLLEVDAGQVARALTSRIMETQRGGRRGSVYEVPLNPAQAIAVRDAFAQAIYNNLFEWIVQRVNVSMKAKGATSTIIGVLDIYGFEIFDTNQFEQLCINYVNEKLQQIFIQLTLKTEQEEYVREQIKWTPIEYFNNKIVCDLIEEKRPPGVFAALNDACATAHADPTAADNSFVQRLGGVNNPQFEPRGSKFLIKHYAGDVMYTVAGMTDKNKDVLSKDLLDLVASSGNRFLQTIFPDRVDPDSKKRPPTAGDKIKFSANALVEKLMRSQPHYIRTIKPNQNRSPSEYDSKMILHQIKYLGLQENIRVRRAGFAYRNTFEKMVERFYLLSPATSYAGDYIWQGDARTGCEQILKDTGIAREEWQMGVTKAFIKNPETLFALESMRDKYWHNMAGRIQRSWRAYLRRKEDAARTIQRFWMDKKEGIVYAQQRDYGHQLLGGRKERRRFSLVSQRKFLGDYLEVGIRDSIEGTRLRNAAGIASNETVRFSCRAELLVSKLGRSSKPSPRFLILTDKAVYLLISQAVNGQVQTTLERKIQVVTIRSVGLSNLQDDWMALNTTSQEEGDPLISCPLKTEFLVHLQQCTNGAVQVNIGPTIAYAKKKGKMATITFRKDESIPRGDVYKSSTVSVPSGAPPNSVSAPPVPRKSKPKKAPKQSAVRAPGGRRPQAQTLPGANGRGVVPPPPAGIARAPAAPALGAVTSAPVAKPTSRAAPPPPTRAPAPPPPPPAQPQVEKFKSLYNFETDQPGELPLRKDDLVEAVTKDDGGWWLIKKGNQEGWVPSNYLKLVENAAPKPAPAPVRRAPPTAPVAANAASRAPAAPPTAPAVPSTIGLGSRAGSDNAAPVSVMPGMGNSGGLAAILAAKRAQAAEENGASTPPASTGGSPAGSRPASALGKPPVAPKPKPPVPSKPGAANGRAPAPPIPPVAASVGRAPPVPGASKPAAPRPPAPPAPPRPANGGGAPPPPVGGLVKPSANDLAAALAKRAGRAQQDDDDW</sequence>
<dbReference type="PRINTS" id="PR00193">
    <property type="entry name" value="MYOSINHEAVY"/>
</dbReference>
<dbReference type="Pfam" id="PF00063">
    <property type="entry name" value="Myosin_head"/>
    <property type="match status" value="1"/>
</dbReference>
<dbReference type="PANTHER" id="PTHR13140">
    <property type="entry name" value="MYOSIN"/>
    <property type="match status" value="1"/>
</dbReference>
<feature type="compositionally biased region" description="Pro residues" evidence="18">
    <location>
        <begin position="2179"/>
        <end position="2202"/>
    </location>
</feature>
<dbReference type="SUPFAM" id="SSF50044">
    <property type="entry name" value="SH3-domain"/>
    <property type="match status" value="1"/>
</dbReference>
<evidence type="ECO:0000256" key="14">
    <source>
        <dbReference type="ARBA" id="ARBA00025586"/>
    </source>
</evidence>
<dbReference type="Gene3D" id="3.40.850.10">
    <property type="entry name" value="Kinesin motor domain"/>
    <property type="match status" value="1"/>
</dbReference>
<dbReference type="Gene3D" id="1.20.58.530">
    <property type="match status" value="1"/>
</dbReference>
<dbReference type="EMBL" id="PJQD01000001">
    <property type="protein sequence ID" value="POY76831.1"/>
    <property type="molecule type" value="Genomic_DNA"/>
</dbReference>
<dbReference type="InterPro" id="IPR036072">
    <property type="entry name" value="MYSc_Myo1"/>
</dbReference>
<feature type="domain" description="Myosin motor" evidence="20">
    <location>
        <begin position="943"/>
        <end position="1622"/>
    </location>
</feature>
<keyword evidence="3 15" id="KW-0728">SH3 domain</keyword>
<evidence type="ECO:0000256" key="11">
    <source>
        <dbReference type="ARBA" id="ARBA00023175"/>
    </source>
</evidence>
<feature type="compositionally biased region" description="Basic and acidic residues" evidence="18">
    <location>
        <begin position="896"/>
        <end position="906"/>
    </location>
</feature>
<feature type="region of interest" description="Disordered" evidence="18">
    <location>
        <begin position="171"/>
        <end position="216"/>
    </location>
</feature>
<evidence type="ECO:0000259" key="20">
    <source>
        <dbReference type="PROSITE" id="PS51456"/>
    </source>
</evidence>
<dbReference type="OrthoDB" id="6108017at2759"/>
<feature type="compositionally biased region" description="Low complexity" evidence="18">
    <location>
        <begin position="2034"/>
        <end position="2053"/>
    </location>
</feature>
<feature type="binding site" evidence="17">
    <location>
        <begin position="1036"/>
        <end position="1043"/>
    </location>
    <ligand>
        <name>ATP</name>
        <dbReference type="ChEBI" id="CHEBI:30616"/>
    </ligand>
</feature>
<dbReference type="PROSITE" id="PS50002">
    <property type="entry name" value="SH3"/>
    <property type="match status" value="1"/>
</dbReference>
<feature type="compositionally biased region" description="Low complexity" evidence="18">
    <location>
        <begin position="1863"/>
        <end position="1876"/>
    </location>
</feature>
<dbReference type="GO" id="GO:0005524">
    <property type="term" value="F:ATP binding"/>
    <property type="evidence" value="ECO:0007669"/>
    <property type="project" value="UniProtKB-UniRule"/>
</dbReference>
<dbReference type="GO" id="GO:0000146">
    <property type="term" value="F:microfilament motor activity"/>
    <property type="evidence" value="ECO:0007669"/>
    <property type="project" value="TreeGrafter"/>
</dbReference>
<dbReference type="GO" id="GO:0016459">
    <property type="term" value="C:myosin complex"/>
    <property type="evidence" value="ECO:0007669"/>
    <property type="project" value="UniProtKB-KW"/>
</dbReference>
<feature type="compositionally biased region" description="Low complexity" evidence="18">
    <location>
        <begin position="2093"/>
        <end position="2109"/>
    </location>
</feature>
<dbReference type="Gene3D" id="1.25.40.10">
    <property type="entry name" value="Tetratricopeptide repeat domain"/>
    <property type="match status" value="1"/>
</dbReference>
<accession>A0A2S5BJ82</accession>
<evidence type="ECO:0000256" key="8">
    <source>
        <dbReference type="ARBA" id="ARBA00022801"/>
    </source>
</evidence>
<evidence type="ECO:0000313" key="22">
    <source>
        <dbReference type="EMBL" id="POY76831.1"/>
    </source>
</evidence>
<keyword evidence="13" id="KW-0206">Cytoskeleton</keyword>
<feature type="region of interest" description="Disordered" evidence="18">
    <location>
        <begin position="896"/>
        <end position="930"/>
    </location>
</feature>
<feature type="region of interest" description="Disordered" evidence="18">
    <location>
        <begin position="1856"/>
        <end position="1926"/>
    </location>
</feature>
<dbReference type="InterPro" id="IPR001452">
    <property type="entry name" value="SH3_domain"/>
</dbReference>
<keyword evidence="8" id="KW-0378">Hydrolase</keyword>
<dbReference type="InterPro" id="IPR011990">
    <property type="entry name" value="TPR-like_helical_dom_sf"/>
</dbReference>
<evidence type="ECO:0008006" key="24">
    <source>
        <dbReference type="Google" id="ProtNLM"/>
    </source>
</evidence>
<comment type="similarity">
    <text evidence="2 17">Belongs to the TRAFAC class myosin-kinesin ATPase superfamily. Myosin family.</text>
</comment>
<keyword evidence="11 17" id="KW-0505">Motor protein</keyword>
<dbReference type="InterPro" id="IPR027417">
    <property type="entry name" value="P-loop_NTPase"/>
</dbReference>
<dbReference type="PROSITE" id="PS51456">
    <property type="entry name" value="MYOSIN_MOTOR"/>
    <property type="match status" value="1"/>
</dbReference>
<evidence type="ECO:0000256" key="3">
    <source>
        <dbReference type="ARBA" id="ARBA00022443"/>
    </source>
</evidence>
<dbReference type="InterPro" id="IPR001609">
    <property type="entry name" value="Myosin_head_motor_dom-like"/>
</dbReference>
<feature type="compositionally biased region" description="Pro residues" evidence="18">
    <location>
        <begin position="2133"/>
        <end position="2144"/>
    </location>
</feature>
<evidence type="ECO:0000256" key="9">
    <source>
        <dbReference type="ARBA" id="ARBA00022840"/>
    </source>
</evidence>
<evidence type="ECO:0000256" key="16">
    <source>
        <dbReference type="PROSITE-ProRule" id="PRU00708"/>
    </source>
</evidence>
<keyword evidence="7 17" id="KW-0547">Nucleotide-binding</keyword>
<evidence type="ECO:0000256" key="13">
    <source>
        <dbReference type="ARBA" id="ARBA00023212"/>
    </source>
</evidence>
<dbReference type="Gene3D" id="2.30.30.40">
    <property type="entry name" value="SH3 Domains"/>
    <property type="match status" value="1"/>
</dbReference>
<comment type="subcellular location">
    <subcellularLocation>
        <location evidence="1">Cytoplasm</location>
        <location evidence="1">Cytoskeleton</location>
        <location evidence="1">Actin patch</location>
    </subcellularLocation>
</comment>
<dbReference type="Proteomes" id="UP000237144">
    <property type="component" value="Unassembled WGS sequence"/>
</dbReference>
<keyword evidence="12 17" id="KW-0009">Actin-binding</keyword>
<feature type="repeat" description="PPR" evidence="16">
    <location>
        <begin position="439"/>
        <end position="476"/>
    </location>
</feature>
<dbReference type="InterPro" id="IPR010926">
    <property type="entry name" value="Myosin_TH1"/>
</dbReference>
<dbReference type="GO" id="GO:0030479">
    <property type="term" value="C:actin cortical patch"/>
    <property type="evidence" value="ECO:0007669"/>
    <property type="project" value="UniProtKB-SubCell"/>
</dbReference>
<dbReference type="PANTHER" id="PTHR13140:SF837">
    <property type="entry name" value="MYOSIN-3-RELATED"/>
    <property type="match status" value="1"/>
</dbReference>
<dbReference type="GO" id="GO:0051286">
    <property type="term" value="C:cell tip"/>
    <property type="evidence" value="ECO:0007669"/>
    <property type="project" value="TreeGrafter"/>
</dbReference>
<dbReference type="PROSITE" id="PS51757">
    <property type="entry name" value="TH1"/>
    <property type="match status" value="1"/>
</dbReference>
<keyword evidence="5" id="KW-0597">Phosphoprotein</keyword>
<feature type="region of interest" description="Disordered" evidence="18">
    <location>
        <begin position="547"/>
        <end position="578"/>
    </location>
</feature>
<dbReference type="Gene3D" id="1.20.5.4820">
    <property type="match status" value="1"/>
</dbReference>
<feature type="compositionally biased region" description="Low complexity" evidence="18">
    <location>
        <begin position="912"/>
        <end position="925"/>
    </location>
</feature>
<dbReference type="GO" id="GO:0005886">
    <property type="term" value="C:plasma membrane"/>
    <property type="evidence" value="ECO:0007669"/>
    <property type="project" value="TreeGrafter"/>
</dbReference>
<comment type="function">
    <text evidence="14">Type-I myosin implicated in the organization of the actin cytoskeleton. Required for proper actin cytoskeleton polarization. At the cell cortex, assembles in patch-like structures together with proteins from the actin-polymerizing machinery and promotes actin assembly. Functions as actin nucleation-promoting factor (NPF) for the Arp2/3 complex.</text>
</comment>
<evidence type="ECO:0000256" key="5">
    <source>
        <dbReference type="ARBA" id="ARBA00022553"/>
    </source>
</evidence>
<proteinExistence type="inferred from homology"/>
<feature type="region of interest" description="Disordered" evidence="18">
    <location>
        <begin position="1938"/>
        <end position="1968"/>
    </location>
</feature>
<dbReference type="FunFam" id="1.10.10.820:FF:000001">
    <property type="entry name" value="Myosin heavy chain"/>
    <property type="match status" value="1"/>
</dbReference>
<dbReference type="Pfam" id="PF06017">
    <property type="entry name" value="Myosin_TH1"/>
    <property type="match status" value="1"/>
</dbReference>
<gene>
    <name evidence="22" type="ORF">BMF94_0083</name>
</gene>
<dbReference type="InterPro" id="IPR002885">
    <property type="entry name" value="PPR_rpt"/>
</dbReference>
<keyword evidence="23" id="KW-1185">Reference proteome</keyword>
<dbReference type="FunFam" id="1.20.5.4820:FF:000004">
    <property type="entry name" value="Myosin IE"/>
    <property type="match status" value="1"/>
</dbReference>
<dbReference type="GO" id="GO:0051666">
    <property type="term" value="P:actin cortical patch localization"/>
    <property type="evidence" value="ECO:0007669"/>
    <property type="project" value="TreeGrafter"/>
</dbReference>
<protein>
    <recommendedName>
        <fullName evidence="24">Myosin-1</fullName>
    </recommendedName>
</protein>
<dbReference type="GO" id="GO:0006897">
    <property type="term" value="P:endocytosis"/>
    <property type="evidence" value="ECO:0007669"/>
    <property type="project" value="TreeGrafter"/>
</dbReference>
<dbReference type="SMART" id="SM00326">
    <property type="entry name" value="SH3"/>
    <property type="match status" value="1"/>
</dbReference>
<dbReference type="Gene3D" id="1.10.10.820">
    <property type="match status" value="1"/>
</dbReference>
<feature type="region of interest" description="Actin-binding" evidence="17">
    <location>
        <begin position="1495"/>
        <end position="1517"/>
    </location>
</feature>
<comment type="caution">
    <text evidence="22">The sequence shown here is derived from an EMBL/GenBank/DDBJ whole genome shotgun (WGS) entry which is preliminary data.</text>
</comment>
<feature type="compositionally biased region" description="Low complexity" evidence="18">
    <location>
        <begin position="2203"/>
        <end position="2219"/>
    </location>
</feature>
<name>A0A2S5BJ82_9BASI</name>
<feature type="region of interest" description="Disordered" evidence="18">
    <location>
        <begin position="800"/>
        <end position="831"/>
    </location>
</feature>
<feature type="compositionally biased region" description="Low complexity" evidence="18">
    <location>
        <begin position="822"/>
        <end position="831"/>
    </location>
</feature>
<dbReference type="FunFam" id="1.20.120.720:FF:000015">
    <property type="entry name" value="Myosin I"/>
    <property type="match status" value="1"/>
</dbReference>
<reference evidence="22 23" key="1">
    <citation type="journal article" date="2018" name="Front. Microbiol.">
        <title>Prospects for Fungal Bioremediation of Acidic Radioactive Waste Sites: Characterization and Genome Sequence of Rhodotorula taiwanensis MD1149.</title>
        <authorList>
            <person name="Tkavc R."/>
            <person name="Matrosova V.Y."/>
            <person name="Grichenko O.E."/>
            <person name="Gostincar C."/>
            <person name="Volpe R.P."/>
            <person name="Klimenkova P."/>
            <person name="Gaidamakova E.K."/>
            <person name="Zhou C.E."/>
            <person name="Stewart B.J."/>
            <person name="Lyman M.G."/>
            <person name="Malfatti S.A."/>
            <person name="Rubinfeld B."/>
            <person name="Courtot M."/>
            <person name="Singh J."/>
            <person name="Dalgard C.L."/>
            <person name="Hamilton T."/>
            <person name="Frey K.G."/>
            <person name="Gunde-Cimerman N."/>
            <person name="Dugan L."/>
            <person name="Daly M.J."/>
        </authorList>
    </citation>
    <scope>NUCLEOTIDE SEQUENCE [LARGE SCALE GENOMIC DNA]</scope>
    <source>
        <strain evidence="22 23">MD1149</strain>
    </source>
</reference>
<dbReference type="GO" id="GO:0007015">
    <property type="term" value="P:actin filament organization"/>
    <property type="evidence" value="ECO:0007669"/>
    <property type="project" value="TreeGrafter"/>
</dbReference>
<evidence type="ECO:0000313" key="23">
    <source>
        <dbReference type="Proteomes" id="UP000237144"/>
    </source>
</evidence>
<evidence type="ECO:0000256" key="4">
    <source>
        <dbReference type="ARBA" id="ARBA00022490"/>
    </source>
</evidence>
<keyword evidence="9 17" id="KW-0067">ATP-binding</keyword>
<dbReference type="InterPro" id="IPR036028">
    <property type="entry name" value="SH3-like_dom_sf"/>
</dbReference>
<organism evidence="22 23">
    <name type="scientific">Rhodotorula taiwanensis</name>
    <dbReference type="NCBI Taxonomy" id="741276"/>
    <lineage>
        <taxon>Eukaryota</taxon>
        <taxon>Fungi</taxon>
        <taxon>Dikarya</taxon>
        <taxon>Basidiomycota</taxon>
        <taxon>Pucciniomycotina</taxon>
        <taxon>Microbotryomycetes</taxon>
        <taxon>Sporidiobolales</taxon>
        <taxon>Sporidiobolaceae</taxon>
        <taxon>Rhodotorula</taxon>
    </lineage>
</organism>
<dbReference type="SUPFAM" id="SSF52540">
    <property type="entry name" value="P-loop containing nucleoside triphosphate hydrolases"/>
    <property type="match status" value="1"/>
</dbReference>
<keyword evidence="10 17" id="KW-0518">Myosin</keyword>
<dbReference type="GO" id="GO:0016787">
    <property type="term" value="F:hydrolase activity"/>
    <property type="evidence" value="ECO:0007669"/>
    <property type="project" value="UniProtKB-KW"/>
</dbReference>
<dbReference type="PROSITE" id="PS51375">
    <property type="entry name" value="PPR"/>
    <property type="match status" value="1"/>
</dbReference>
<feature type="compositionally biased region" description="Pro residues" evidence="18">
    <location>
        <begin position="1948"/>
        <end position="1965"/>
    </location>
</feature>
<evidence type="ECO:0000256" key="18">
    <source>
        <dbReference type="SAM" id="MobiDB-lite"/>
    </source>
</evidence>
<dbReference type="CDD" id="cd01378">
    <property type="entry name" value="MYSc_Myo1"/>
    <property type="match status" value="1"/>
</dbReference>
<feature type="domain" description="SH3" evidence="19">
    <location>
        <begin position="1966"/>
        <end position="2025"/>
    </location>
</feature>
<evidence type="ECO:0000256" key="6">
    <source>
        <dbReference type="ARBA" id="ARBA00022737"/>
    </source>
</evidence>
<evidence type="ECO:0000256" key="7">
    <source>
        <dbReference type="ARBA" id="ARBA00022741"/>
    </source>
</evidence>
<feature type="compositionally biased region" description="Low complexity" evidence="18">
    <location>
        <begin position="1938"/>
        <end position="1947"/>
    </location>
</feature>
<evidence type="ECO:0000259" key="19">
    <source>
        <dbReference type="PROSITE" id="PS50002"/>
    </source>
</evidence>
<feature type="region of interest" description="Disordered" evidence="18">
    <location>
        <begin position="2029"/>
        <end position="2231"/>
    </location>
</feature>
<keyword evidence="6" id="KW-0677">Repeat</keyword>
<evidence type="ECO:0000256" key="2">
    <source>
        <dbReference type="ARBA" id="ARBA00008314"/>
    </source>
</evidence>
<dbReference type="InterPro" id="IPR036961">
    <property type="entry name" value="Kinesin_motor_dom_sf"/>
</dbReference>
<dbReference type="Pfam" id="PF00018">
    <property type="entry name" value="SH3_1"/>
    <property type="match status" value="1"/>
</dbReference>
<evidence type="ECO:0000259" key="21">
    <source>
        <dbReference type="PROSITE" id="PS51757"/>
    </source>
</evidence>
<dbReference type="FunFam" id="1.20.58.530:FF:000007">
    <property type="entry name" value="Myosin IE"/>
    <property type="match status" value="1"/>
</dbReference>
<evidence type="ECO:0000256" key="1">
    <source>
        <dbReference type="ARBA" id="ARBA00004134"/>
    </source>
</evidence>
<feature type="compositionally biased region" description="Low complexity" evidence="18">
    <location>
        <begin position="204"/>
        <end position="216"/>
    </location>
</feature>
<evidence type="ECO:0000256" key="10">
    <source>
        <dbReference type="ARBA" id="ARBA00023123"/>
    </source>
</evidence>